<keyword evidence="1" id="KW-0812">Transmembrane</keyword>
<feature type="transmembrane region" description="Helical" evidence="1">
    <location>
        <begin position="21"/>
        <end position="42"/>
    </location>
</feature>
<evidence type="ECO:0000256" key="1">
    <source>
        <dbReference type="SAM" id="Phobius"/>
    </source>
</evidence>
<keyword evidence="1" id="KW-0472">Membrane</keyword>
<dbReference type="RefSeq" id="WP_105062416.1">
    <property type="nucleotide sequence ID" value="NZ_MSCJ01000003.1"/>
</dbReference>
<keyword evidence="1" id="KW-1133">Transmembrane helix</keyword>
<gene>
    <name evidence="2" type="ORF">BTO08_20585</name>
</gene>
<evidence type="ECO:0000313" key="2">
    <source>
        <dbReference type="EMBL" id="PQJ62625.1"/>
    </source>
</evidence>
<name>A0A2S7VL15_PHOAN</name>
<protein>
    <submittedName>
        <fullName evidence="2">Uncharacterized protein</fullName>
    </submittedName>
</protein>
<dbReference type="OrthoDB" id="5829308at2"/>
<comment type="caution">
    <text evidence="2">The sequence shown here is derived from an EMBL/GenBank/DDBJ whole genome shotgun (WGS) entry which is preliminary data.</text>
</comment>
<dbReference type="Proteomes" id="UP000238730">
    <property type="component" value="Unassembled WGS sequence"/>
</dbReference>
<reference evidence="2 3" key="1">
    <citation type="submission" date="2016-12" db="EMBL/GenBank/DDBJ databases">
        <title>Diversity of luminous bacteria.</title>
        <authorList>
            <person name="Yoshizawa S."/>
            <person name="Kogure K."/>
        </authorList>
    </citation>
    <scope>NUCLEOTIDE SEQUENCE [LARGE SCALE GENOMIC DNA]</scope>
    <source>
        <strain evidence="2 3">LC1-200</strain>
    </source>
</reference>
<dbReference type="AlphaFoldDB" id="A0A2S7VL15"/>
<evidence type="ECO:0000313" key="3">
    <source>
        <dbReference type="Proteomes" id="UP000238730"/>
    </source>
</evidence>
<proteinExistence type="predicted"/>
<organism evidence="2 3">
    <name type="scientific">Photobacterium angustum</name>
    <dbReference type="NCBI Taxonomy" id="661"/>
    <lineage>
        <taxon>Bacteria</taxon>
        <taxon>Pseudomonadati</taxon>
        <taxon>Pseudomonadota</taxon>
        <taxon>Gammaproteobacteria</taxon>
        <taxon>Vibrionales</taxon>
        <taxon>Vibrionaceae</taxon>
        <taxon>Photobacterium</taxon>
    </lineage>
</organism>
<sequence length="93" mass="10818">MFHLKKVIFSVLFHFYQFFRVSYPLWIMISSLGVSLGLILLLSGENHFQQGISAITSFSLISIYLITLKHFYSKLLNWSDTRSSKEIIVSLKQ</sequence>
<dbReference type="EMBL" id="MSCJ01000003">
    <property type="protein sequence ID" value="PQJ62625.1"/>
    <property type="molecule type" value="Genomic_DNA"/>
</dbReference>
<accession>A0A2S7VL15</accession>
<feature type="transmembrane region" description="Helical" evidence="1">
    <location>
        <begin position="48"/>
        <end position="68"/>
    </location>
</feature>